<dbReference type="Pfam" id="PF00005">
    <property type="entry name" value="ABC_tran"/>
    <property type="match status" value="1"/>
</dbReference>
<dbReference type="Gene3D" id="3.40.50.300">
    <property type="entry name" value="P-loop containing nucleotide triphosphate hydrolases"/>
    <property type="match status" value="1"/>
</dbReference>
<comment type="caution">
    <text evidence="6">The sequence shown here is derived from an EMBL/GenBank/DDBJ whole genome shotgun (WGS) entry which is preliminary data.</text>
</comment>
<dbReference type="PANTHER" id="PTHR42711">
    <property type="entry name" value="ABC TRANSPORTER ATP-BINDING PROTEIN"/>
    <property type="match status" value="1"/>
</dbReference>
<evidence type="ECO:0000256" key="3">
    <source>
        <dbReference type="ARBA" id="ARBA00022741"/>
    </source>
</evidence>
<dbReference type="Proteomes" id="UP000230084">
    <property type="component" value="Unassembled WGS sequence"/>
</dbReference>
<organism evidence="6 7">
    <name type="scientific">Candidatus Uhrbacteria bacterium CG10_big_fil_rev_8_21_14_0_10_50_16</name>
    <dbReference type="NCBI Taxonomy" id="1975039"/>
    <lineage>
        <taxon>Bacteria</taxon>
        <taxon>Candidatus Uhriibacteriota</taxon>
    </lineage>
</organism>
<dbReference type="InterPro" id="IPR003439">
    <property type="entry name" value="ABC_transporter-like_ATP-bd"/>
</dbReference>
<evidence type="ECO:0000256" key="2">
    <source>
        <dbReference type="ARBA" id="ARBA00022448"/>
    </source>
</evidence>
<evidence type="ECO:0000259" key="5">
    <source>
        <dbReference type="PROSITE" id="PS50893"/>
    </source>
</evidence>
<dbReference type="EMBL" id="PCYM01000006">
    <property type="protein sequence ID" value="PIR47402.1"/>
    <property type="molecule type" value="Genomic_DNA"/>
</dbReference>
<protein>
    <submittedName>
        <fullName evidence="6">ABC transporter</fullName>
    </submittedName>
</protein>
<dbReference type="PANTHER" id="PTHR42711:SF5">
    <property type="entry name" value="ABC TRANSPORTER ATP-BINDING PROTEIN NATA"/>
    <property type="match status" value="1"/>
</dbReference>
<proteinExistence type="inferred from homology"/>
<name>A0A2H0RLI3_9BACT</name>
<keyword evidence="3" id="KW-0547">Nucleotide-binding</keyword>
<dbReference type="PROSITE" id="PS50893">
    <property type="entry name" value="ABC_TRANSPORTER_2"/>
    <property type="match status" value="1"/>
</dbReference>
<keyword evidence="4" id="KW-0067">ATP-binding</keyword>
<dbReference type="SUPFAM" id="SSF52540">
    <property type="entry name" value="P-loop containing nucleoside triphosphate hydrolases"/>
    <property type="match status" value="1"/>
</dbReference>
<evidence type="ECO:0000313" key="6">
    <source>
        <dbReference type="EMBL" id="PIR47402.1"/>
    </source>
</evidence>
<feature type="domain" description="ABC transporter" evidence="5">
    <location>
        <begin position="4"/>
        <end position="234"/>
    </location>
</feature>
<sequence>MNALEIKNFSKSYNGSIAVNNISLTVPKGEFFGLLGHNGAGKTTTIHCITGISKFSEGTIHVMGKDVQKDYQETRALIGLSPQEFNADIFVSIETTMDFVGGFFGMKKPERTKRINELLEMMDLSEHRKKPFQALSGGLKRRAILARALMHDPEILILDEPTAGIDVEQRRALWKYLQELHTAGKTIILTSHYLEEVEHLCSRVAIMHNGAILTELEKKDFKQNGSLEETYLTLTGSAL</sequence>
<dbReference type="SMART" id="SM00382">
    <property type="entry name" value="AAA"/>
    <property type="match status" value="1"/>
</dbReference>
<dbReference type="GO" id="GO:0016887">
    <property type="term" value="F:ATP hydrolysis activity"/>
    <property type="evidence" value="ECO:0007669"/>
    <property type="project" value="InterPro"/>
</dbReference>
<evidence type="ECO:0000256" key="4">
    <source>
        <dbReference type="ARBA" id="ARBA00022840"/>
    </source>
</evidence>
<evidence type="ECO:0000256" key="1">
    <source>
        <dbReference type="ARBA" id="ARBA00005417"/>
    </source>
</evidence>
<dbReference type="AlphaFoldDB" id="A0A2H0RLI3"/>
<reference evidence="6 7" key="1">
    <citation type="submission" date="2017-09" db="EMBL/GenBank/DDBJ databases">
        <title>Depth-based differentiation of microbial function through sediment-hosted aquifers and enrichment of novel symbionts in the deep terrestrial subsurface.</title>
        <authorList>
            <person name="Probst A.J."/>
            <person name="Ladd B."/>
            <person name="Jarett J.K."/>
            <person name="Geller-Mcgrath D.E."/>
            <person name="Sieber C.M."/>
            <person name="Emerson J.B."/>
            <person name="Anantharaman K."/>
            <person name="Thomas B.C."/>
            <person name="Malmstrom R."/>
            <person name="Stieglmeier M."/>
            <person name="Klingl A."/>
            <person name="Woyke T."/>
            <person name="Ryan C.M."/>
            <person name="Banfield J.F."/>
        </authorList>
    </citation>
    <scope>NUCLEOTIDE SEQUENCE [LARGE SCALE GENOMIC DNA]</scope>
    <source>
        <strain evidence="6">CG10_big_fil_rev_8_21_14_0_10_50_16</strain>
    </source>
</reference>
<comment type="similarity">
    <text evidence="1">Belongs to the ABC transporter superfamily.</text>
</comment>
<dbReference type="InterPro" id="IPR003593">
    <property type="entry name" value="AAA+_ATPase"/>
</dbReference>
<dbReference type="GO" id="GO:0005524">
    <property type="term" value="F:ATP binding"/>
    <property type="evidence" value="ECO:0007669"/>
    <property type="project" value="UniProtKB-KW"/>
</dbReference>
<keyword evidence="2" id="KW-0813">Transport</keyword>
<evidence type="ECO:0000313" key="7">
    <source>
        <dbReference type="Proteomes" id="UP000230084"/>
    </source>
</evidence>
<dbReference type="InterPro" id="IPR027417">
    <property type="entry name" value="P-loop_NTPase"/>
</dbReference>
<accession>A0A2H0RLI3</accession>
<dbReference type="InterPro" id="IPR050763">
    <property type="entry name" value="ABC_transporter_ATP-binding"/>
</dbReference>
<gene>
    <name evidence="6" type="ORF">COV06_02995</name>
</gene>